<evidence type="ECO:0000313" key="1">
    <source>
        <dbReference type="Proteomes" id="UP000887565"/>
    </source>
</evidence>
<sequence>MNGYSQLELVKDTSAYPNFIHGSWQLSMQYGKARFGAAISALHFGAAVWAPTISALGHLGAGAVAGCFGAKLFVTDVRNDMNTSLIKATFVEAAKYFNVSVILLPLFHSSNALSVYVVTTLCQFFTTENAIDDVVIYDVMILSRADS</sequence>
<dbReference type="Proteomes" id="UP000887565">
    <property type="component" value="Unplaced"/>
</dbReference>
<protein>
    <submittedName>
        <fullName evidence="2">Uncharacterized protein</fullName>
    </submittedName>
</protein>
<proteinExistence type="predicted"/>
<name>A0A915JYK2_ROMCU</name>
<keyword evidence="1" id="KW-1185">Reference proteome</keyword>
<accession>A0A915JYK2</accession>
<evidence type="ECO:0000313" key="2">
    <source>
        <dbReference type="WBParaSite" id="nRc.2.0.1.t31432-RA"/>
    </source>
</evidence>
<dbReference type="AlphaFoldDB" id="A0A915JYK2"/>
<organism evidence="1 2">
    <name type="scientific">Romanomermis culicivorax</name>
    <name type="common">Nematode worm</name>
    <dbReference type="NCBI Taxonomy" id="13658"/>
    <lineage>
        <taxon>Eukaryota</taxon>
        <taxon>Metazoa</taxon>
        <taxon>Ecdysozoa</taxon>
        <taxon>Nematoda</taxon>
        <taxon>Enoplea</taxon>
        <taxon>Dorylaimia</taxon>
        <taxon>Mermithida</taxon>
        <taxon>Mermithoidea</taxon>
        <taxon>Mermithidae</taxon>
        <taxon>Romanomermis</taxon>
    </lineage>
</organism>
<reference evidence="2" key="1">
    <citation type="submission" date="2022-11" db="UniProtKB">
        <authorList>
            <consortium name="WormBaseParasite"/>
        </authorList>
    </citation>
    <scope>IDENTIFICATION</scope>
</reference>
<dbReference type="WBParaSite" id="nRc.2.0.1.t31432-RA">
    <property type="protein sequence ID" value="nRc.2.0.1.t31432-RA"/>
    <property type="gene ID" value="nRc.2.0.1.g31432"/>
</dbReference>